<dbReference type="CDD" id="cd18774">
    <property type="entry name" value="PDC2_HK_sensor"/>
    <property type="match status" value="1"/>
</dbReference>
<evidence type="ECO:0000256" key="5">
    <source>
        <dbReference type="ARBA" id="ARBA00022741"/>
    </source>
</evidence>
<evidence type="ECO:0000259" key="14">
    <source>
        <dbReference type="PROSITE" id="PS50885"/>
    </source>
</evidence>
<evidence type="ECO:0000256" key="7">
    <source>
        <dbReference type="ARBA" id="ARBA00022840"/>
    </source>
</evidence>
<dbReference type="Gene3D" id="3.30.450.20">
    <property type="entry name" value="PAS domain"/>
    <property type="match status" value="2"/>
</dbReference>
<dbReference type="CDD" id="cd12914">
    <property type="entry name" value="PDC1_DGC_like"/>
    <property type="match status" value="1"/>
</dbReference>
<reference evidence="15 16" key="1">
    <citation type="submission" date="2020-05" db="EMBL/GenBank/DDBJ databases">
        <title>Aquincola sp. isolate from soil.</title>
        <authorList>
            <person name="Han J."/>
            <person name="Kim D.-U."/>
        </authorList>
    </citation>
    <scope>NUCLEOTIDE SEQUENCE [LARGE SCALE GENOMIC DNA]</scope>
    <source>
        <strain evidence="15 16">S2</strain>
    </source>
</reference>
<dbReference type="PROSITE" id="PS00107">
    <property type="entry name" value="PROTEIN_KINASE_ATP"/>
    <property type="match status" value="1"/>
</dbReference>
<evidence type="ECO:0000256" key="10">
    <source>
        <dbReference type="PROSITE-ProRule" id="PRU10141"/>
    </source>
</evidence>
<name>A0ABX2ELJ2_9BURK</name>
<dbReference type="CDD" id="cd06225">
    <property type="entry name" value="HAMP"/>
    <property type="match status" value="1"/>
</dbReference>
<evidence type="ECO:0000256" key="1">
    <source>
        <dbReference type="ARBA" id="ARBA00004651"/>
    </source>
</evidence>
<dbReference type="InterPro" id="IPR029151">
    <property type="entry name" value="Sensor-like_sf"/>
</dbReference>
<dbReference type="InterPro" id="IPR000719">
    <property type="entry name" value="Prot_kinase_dom"/>
</dbReference>
<evidence type="ECO:0000256" key="4">
    <source>
        <dbReference type="ARBA" id="ARBA00022692"/>
    </source>
</evidence>
<evidence type="ECO:0000256" key="9">
    <source>
        <dbReference type="ARBA" id="ARBA00023136"/>
    </source>
</evidence>
<evidence type="ECO:0000256" key="8">
    <source>
        <dbReference type="ARBA" id="ARBA00022989"/>
    </source>
</evidence>
<feature type="domain" description="HAMP" evidence="14">
    <location>
        <begin position="749"/>
        <end position="802"/>
    </location>
</feature>
<dbReference type="EMBL" id="JABRWJ010000006">
    <property type="protein sequence ID" value="NRF69522.1"/>
    <property type="molecule type" value="Genomic_DNA"/>
</dbReference>
<dbReference type="SMART" id="SM00220">
    <property type="entry name" value="S_TKc"/>
    <property type="match status" value="1"/>
</dbReference>
<dbReference type="InterPro" id="IPR033479">
    <property type="entry name" value="dCache_1"/>
</dbReference>
<dbReference type="PANTHER" id="PTHR43289:SF34">
    <property type="entry name" value="SERINE_THREONINE-PROTEIN KINASE YBDM-RELATED"/>
    <property type="match status" value="1"/>
</dbReference>
<keyword evidence="7 10" id="KW-0067">ATP-binding</keyword>
<dbReference type="Proteomes" id="UP000737171">
    <property type="component" value="Unassembled WGS sequence"/>
</dbReference>
<dbReference type="CDD" id="cd14014">
    <property type="entry name" value="STKc_PknB_like"/>
    <property type="match status" value="1"/>
</dbReference>
<feature type="region of interest" description="Disordered" evidence="11">
    <location>
        <begin position="1"/>
        <end position="82"/>
    </location>
</feature>
<accession>A0ABX2ELJ2</accession>
<dbReference type="Pfam" id="PF02743">
    <property type="entry name" value="dCache_1"/>
    <property type="match status" value="1"/>
</dbReference>
<comment type="subcellular location">
    <subcellularLocation>
        <location evidence="1">Cell membrane</location>
        <topology evidence="1">Multi-pass membrane protein</topology>
    </subcellularLocation>
</comment>
<comment type="caution">
    <text evidence="15">The sequence shown here is derived from an EMBL/GenBank/DDBJ whole genome shotgun (WGS) entry which is preliminary data.</text>
</comment>
<dbReference type="SUPFAM" id="SSF158472">
    <property type="entry name" value="HAMP domain-like"/>
    <property type="match status" value="1"/>
</dbReference>
<evidence type="ECO:0000259" key="13">
    <source>
        <dbReference type="PROSITE" id="PS50011"/>
    </source>
</evidence>
<evidence type="ECO:0000256" key="12">
    <source>
        <dbReference type="SAM" id="Phobius"/>
    </source>
</evidence>
<evidence type="ECO:0000313" key="16">
    <source>
        <dbReference type="Proteomes" id="UP000737171"/>
    </source>
</evidence>
<evidence type="ECO:0000256" key="6">
    <source>
        <dbReference type="ARBA" id="ARBA00022777"/>
    </source>
</evidence>
<sequence>MDPDATRARAPLDPDATRVRPPADPDATRVRPAGDPDATRVRPAAFDPEATRVRVATRLRDDHRDLLADSEPPPPDIPLPRQPPLALQPGFRLHEYRIERVLGQGGFGITYLATDVNLRAPLAIKEYLPEEIAFRAGDRSVSPNASKHRERYRLGLEMFLAEARTLATFRHPNIVRVARFFEAHRTAYMVLEYEKGSPLRSWWPEHQAIGERGLLQRLQPLLDGLAVVHAAGFLHRDIKPDNIQVRQDDGRFVLLDFGSAAQTVTLADQQAVIVTPGFAPIEQYGFGEQGAWTDVYALGATLYWAVTGHKPPDAEARAAGVAMKTALEAGRGRYGEAFLRAIDWALASSAGQRPRDIAAWRQALLADHASSLGLKEALHRDDGAAAGLAAPQRSLAARIVDGLRLVITPPAWPLAVKLAVAMLVTALLPMLLTAAYNLDRSRDALLTSEIGQVELLAHQTAGRLAQLINDSQNLARVLGTDADFVRWLAKPDELTKAVLRDKAIAVAQANRDVHLLMVMDRDGTAQIANDAQVMGRNFRFRQYFQEALAGRPFITGVVVGAVAGQAGVFFSMPVQEPGGQVIGAVVLRIHAASFNAILDEMRNAAATAGVASSEAALTPFLVDADGVLIYHPREDLLYRSLAPLPAERLAAIRADQRFRRDTIQSLNQPDLSAAMLAAKGPGHLRYRSAISGVDEIAGFAPVPGQGWVVGVSEPRAAFEAPVEQLYTQLLWSVALVGLLFTGLALRFARSIVRPIQALTGAAHALKAGDFDHATVTVHSRDEVGQLARTFNVMIDVLRQRERERERETAAPPAKDP</sequence>
<evidence type="ECO:0000256" key="2">
    <source>
        <dbReference type="ARBA" id="ARBA00022475"/>
    </source>
</evidence>
<evidence type="ECO:0000313" key="15">
    <source>
        <dbReference type="EMBL" id="NRF69522.1"/>
    </source>
</evidence>
<keyword evidence="8 12" id="KW-1133">Transmembrane helix</keyword>
<dbReference type="RefSeq" id="WP_173126559.1">
    <property type="nucleotide sequence ID" value="NZ_JABRWJ010000006.1"/>
</dbReference>
<dbReference type="Pfam" id="PF00672">
    <property type="entry name" value="HAMP"/>
    <property type="match status" value="1"/>
</dbReference>
<dbReference type="Pfam" id="PF00069">
    <property type="entry name" value="Pkinase"/>
    <property type="match status" value="1"/>
</dbReference>
<feature type="compositionally biased region" description="Pro residues" evidence="11">
    <location>
        <begin position="71"/>
        <end position="82"/>
    </location>
</feature>
<organism evidence="15 16">
    <name type="scientific">Pseudaquabacterium terrae</name>
    <dbReference type="NCBI Taxonomy" id="2732868"/>
    <lineage>
        <taxon>Bacteria</taxon>
        <taxon>Pseudomonadati</taxon>
        <taxon>Pseudomonadota</taxon>
        <taxon>Betaproteobacteria</taxon>
        <taxon>Burkholderiales</taxon>
        <taxon>Sphaerotilaceae</taxon>
        <taxon>Pseudaquabacterium</taxon>
    </lineage>
</organism>
<feature type="transmembrane region" description="Helical" evidence="12">
    <location>
        <begin position="414"/>
        <end position="436"/>
    </location>
</feature>
<keyword evidence="9 12" id="KW-0472">Membrane</keyword>
<evidence type="ECO:0000256" key="11">
    <source>
        <dbReference type="SAM" id="MobiDB-lite"/>
    </source>
</evidence>
<keyword evidence="3" id="KW-0808">Transferase</keyword>
<keyword evidence="6" id="KW-0418">Kinase</keyword>
<keyword evidence="4 12" id="KW-0812">Transmembrane</keyword>
<dbReference type="Gene3D" id="3.30.200.20">
    <property type="entry name" value="Phosphorylase Kinase, domain 1"/>
    <property type="match status" value="1"/>
</dbReference>
<protein>
    <submittedName>
        <fullName evidence="15">HAMP domain-containing protein</fullName>
    </submittedName>
</protein>
<keyword evidence="16" id="KW-1185">Reference proteome</keyword>
<dbReference type="Gene3D" id="6.10.340.10">
    <property type="match status" value="1"/>
</dbReference>
<feature type="compositionally biased region" description="Basic and acidic residues" evidence="11">
    <location>
        <begin position="1"/>
        <end position="40"/>
    </location>
</feature>
<gene>
    <name evidence="15" type="ORF">HLB44_21190</name>
</gene>
<dbReference type="SUPFAM" id="SSF56112">
    <property type="entry name" value="Protein kinase-like (PK-like)"/>
    <property type="match status" value="1"/>
</dbReference>
<dbReference type="Gene3D" id="1.10.510.10">
    <property type="entry name" value="Transferase(Phosphotransferase) domain 1"/>
    <property type="match status" value="1"/>
</dbReference>
<dbReference type="InterPro" id="IPR017441">
    <property type="entry name" value="Protein_kinase_ATP_BS"/>
</dbReference>
<dbReference type="InterPro" id="IPR003660">
    <property type="entry name" value="HAMP_dom"/>
</dbReference>
<proteinExistence type="predicted"/>
<keyword evidence="5 10" id="KW-0547">Nucleotide-binding</keyword>
<dbReference type="PANTHER" id="PTHR43289">
    <property type="entry name" value="MITOGEN-ACTIVATED PROTEIN KINASE KINASE KINASE 20-RELATED"/>
    <property type="match status" value="1"/>
</dbReference>
<dbReference type="PROSITE" id="PS50885">
    <property type="entry name" value="HAMP"/>
    <property type="match status" value="1"/>
</dbReference>
<dbReference type="PROSITE" id="PS50011">
    <property type="entry name" value="PROTEIN_KINASE_DOM"/>
    <property type="match status" value="1"/>
</dbReference>
<evidence type="ECO:0000256" key="3">
    <source>
        <dbReference type="ARBA" id="ARBA00022679"/>
    </source>
</evidence>
<feature type="binding site" evidence="10">
    <location>
        <position position="125"/>
    </location>
    <ligand>
        <name>ATP</name>
        <dbReference type="ChEBI" id="CHEBI:30616"/>
    </ligand>
</feature>
<feature type="compositionally biased region" description="Basic and acidic residues" evidence="11">
    <location>
        <begin position="58"/>
        <end position="67"/>
    </location>
</feature>
<dbReference type="InterPro" id="IPR011009">
    <property type="entry name" value="Kinase-like_dom_sf"/>
</dbReference>
<dbReference type="SMART" id="SM00304">
    <property type="entry name" value="HAMP"/>
    <property type="match status" value="1"/>
</dbReference>
<feature type="transmembrane region" description="Helical" evidence="12">
    <location>
        <begin position="729"/>
        <end position="748"/>
    </location>
</feature>
<keyword evidence="2" id="KW-1003">Cell membrane</keyword>
<feature type="domain" description="Protein kinase" evidence="13">
    <location>
        <begin position="96"/>
        <end position="365"/>
    </location>
</feature>
<dbReference type="SUPFAM" id="SSF103190">
    <property type="entry name" value="Sensory domain-like"/>
    <property type="match status" value="1"/>
</dbReference>